<sequence>MASSNVIYTNEQPRELCRYFLSNACRYGDNCVYSHDRSNAQVNNVCRYYLQGKCSYGERCRYDHVRPKPQISTTTTTFQPVSFRSNLPLPTPPPHQQQQNFINTKSLPMNGAVPMSYASVCRGSDDIIDPSITNQQLSPSHSTFFLQSLCPYAEKDGICEALETGRYCPYIHGDLCDLCEMPALHPANEKQREQHRIECLRKHEAECEEAFATQRSQDKKCGVCLETVWDRDGDKRFGILENCDHIFCLECIRKWRASSNYEHKVVKACPECRVKSDFVTPTKYWPENEQSKQELIKAYKENLQQIHCKFFNRGDGLCPFGSKCFYLHVDKHGQPVQLGPPRRRQRINARGELENFSDVLMVSVFSNEDFGRFFDEYDFLFDDDDDDVSRGSEVTDEDDFRFADEHDLSDNDDEETTSPGWH</sequence>
<dbReference type="Gene3D" id="2.30.30.1190">
    <property type="match status" value="1"/>
</dbReference>
<dbReference type="GO" id="GO:0000209">
    <property type="term" value="P:protein polyubiquitination"/>
    <property type="evidence" value="ECO:0007669"/>
    <property type="project" value="InterPro"/>
</dbReference>
<dbReference type="OrthoDB" id="411372at2759"/>
<feature type="zinc finger region" description="C3H1-type" evidence="9">
    <location>
        <begin position="45"/>
        <end position="67"/>
    </location>
</feature>
<dbReference type="AlphaFoldDB" id="A0A815C4G9"/>
<feature type="domain" description="C3H1-type" evidence="12">
    <location>
        <begin position="45"/>
        <end position="67"/>
    </location>
</feature>
<keyword evidence="6 9" id="KW-0863">Zinc-finger</keyword>
<evidence type="ECO:0000313" key="13">
    <source>
        <dbReference type="EMBL" id="CAF1129975.1"/>
    </source>
</evidence>
<keyword evidence="5" id="KW-0677">Repeat</keyword>
<evidence type="ECO:0000256" key="2">
    <source>
        <dbReference type="ARBA" id="ARBA00012483"/>
    </source>
</evidence>
<keyword evidence="4 9" id="KW-0479">Metal-binding</keyword>
<evidence type="ECO:0000256" key="5">
    <source>
        <dbReference type="ARBA" id="ARBA00022737"/>
    </source>
</evidence>
<dbReference type="GO" id="GO:0008270">
    <property type="term" value="F:zinc ion binding"/>
    <property type="evidence" value="ECO:0007669"/>
    <property type="project" value="UniProtKB-KW"/>
</dbReference>
<name>A0A815C4G9_9BILA</name>
<dbReference type="SUPFAM" id="SSF90229">
    <property type="entry name" value="CCCH zinc finger"/>
    <property type="match status" value="2"/>
</dbReference>
<dbReference type="Proteomes" id="UP000663832">
    <property type="component" value="Unassembled WGS sequence"/>
</dbReference>
<dbReference type="SMART" id="SM00356">
    <property type="entry name" value="ZnF_C3H1"/>
    <property type="match status" value="3"/>
</dbReference>
<dbReference type="Pfam" id="PF18044">
    <property type="entry name" value="zf-CCCH_4"/>
    <property type="match status" value="2"/>
</dbReference>
<dbReference type="InterPro" id="IPR000571">
    <property type="entry name" value="Znf_CCCH"/>
</dbReference>
<feature type="region of interest" description="Disordered" evidence="10">
    <location>
        <begin position="385"/>
        <end position="422"/>
    </location>
</feature>
<dbReference type="FunFam" id="3.30.40.10:FF:000117">
    <property type="entry name" value="Probable E3 ubiquitin-protein ligase makorin-1"/>
    <property type="match status" value="1"/>
</dbReference>
<evidence type="ECO:0000256" key="4">
    <source>
        <dbReference type="ARBA" id="ARBA00022723"/>
    </source>
</evidence>
<keyword evidence="8 9" id="KW-0862">Zinc</keyword>
<organism evidence="14 15">
    <name type="scientific">Adineta steineri</name>
    <dbReference type="NCBI Taxonomy" id="433720"/>
    <lineage>
        <taxon>Eukaryota</taxon>
        <taxon>Metazoa</taxon>
        <taxon>Spiralia</taxon>
        <taxon>Gnathifera</taxon>
        <taxon>Rotifera</taxon>
        <taxon>Eurotatoria</taxon>
        <taxon>Bdelloidea</taxon>
        <taxon>Adinetida</taxon>
        <taxon>Adinetidae</taxon>
        <taxon>Adineta</taxon>
    </lineage>
</organism>
<dbReference type="SUPFAM" id="SSF57850">
    <property type="entry name" value="RING/U-box"/>
    <property type="match status" value="1"/>
</dbReference>
<feature type="zinc finger region" description="C3H1-type" evidence="9">
    <location>
        <begin position="11"/>
        <end position="38"/>
    </location>
</feature>
<dbReference type="SMART" id="SM00184">
    <property type="entry name" value="RING"/>
    <property type="match status" value="1"/>
</dbReference>
<keyword evidence="15" id="KW-1185">Reference proteome</keyword>
<reference evidence="14" key="1">
    <citation type="submission" date="2021-02" db="EMBL/GenBank/DDBJ databases">
        <authorList>
            <person name="Nowell W R."/>
        </authorList>
    </citation>
    <scope>NUCLEOTIDE SEQUENCE</scope>
</reference>
<keyword evidence="7" id="KW-0833">Ubl conjugation pathway</keyword>
<dbReference type="InterPro" id="IPR017907">
    <property type="entry name" value="Znf_RING_CS"/>
</dbReference>
<dbReference type="InterPro" id="IPR001841">
    <property type="entry name" value="Znf_RING"/>
</dbReference>
<dbReference type="PROSITE" id="PS50103">
    <property type="entry name" value="ZF_C3H1"/>
    <property type="match status" value="3"/>
</dbReference>
<dbReference type="Proteomes" id="UP000663877">
    <property type="component" value="Unassembled WGS sequence"/>
</dbReference>
<feature type="domain" description="C3H1-type" evidence="12">
    <location>
        <begin position="11"/>
        <end position="38"/>
    </location>
</feature>
<dbReference type="InterPro" id="IPR018957">
    <property type="entry name" value="Znf_C3HC4_RING-type"/>
</dbReference>
<dbReference type="PANTHER" id="PTHR11224">
    <property type="entry name" value="MAKORIN-RELATED"/>
    <property type="match status" value="1"/>
</dbReference>
<evidence type="ECO:0000256" key="8">
    <source>
        <dbReference type="ARBA" id="ARBA00022833"/>
    </source>
</evidence>
<dbReference type="InterPro" id="IPR045072">
    <property type="entry name" value="MKRN-like"/>
</dbReference>
<dbReference type="PANTHER" id="PTHR11224:SF10">
    <property type="entry name" value="IP09428P-RELATED"/>
    <property type="match status" value="1"/>
</dbReference>
<dbReference type="GO" id="GO:0061630">
    <property type="term" value="F:ubiquitin protein ligase activity"/>
    <property type="evidence" value="ECO:0007669"/>
    <property type="project" value="UniProtKB-EC"/>
</dbReference>
<dbReference type="Pfam" id="PF14608">
    <property type="entry name" value="zf-CCCH_2"/>
    <property type="match status" value="1"/>
</dbReference>
<evidence type="ECO:0000259" key="11">
    <source>
        <dbReference type="PROSITE" id="PS50089"/>
    </source>
</evidence>
<dbReference type="PROSITE" id="PS50089">
    <property type="entry name" value="ZF_RING_2"/>
    <property type="match status" value="1"/>
</dbReference>
<dbReference type="EMBL" id="CAJNOM010000246">
    <property type="protein sequence ID" value="CAF1278936.1"/>
    <property type="molecule type" value="Genomic_DNA"/>
</dbReference>
<evidence type="ECO:0000256" key="10">
    <source>
        <dbReference type="SAM" id="MobiDB-lite"/>
    </source>
</evidence>
<evidence type="ECO:0000256" key="6">
    <source>
        <dbReference type="ARBA" id="ARBA00022771"/>
    </source>
</evidence>
<evidence type="ECO:0000256" key="3">
    <source>
        <dbReference type="ARBA" id="ARBA00022679"/>
    </source>
</evidence>
<dbReference type="Gene3D" id="4.10.1000.10">
    <property type="entry name" value="Zinc finger, CCCH-type"/>
    <property type="match status" value="1"/>
</dbReference>
<keyword evidence="3" id="KW-0808">Transferase</keyword>
<feature type="domain" description="C3H1-type" evidence="12">
    <location>
        <begin position="302"/>
        <end position="331"/>
    </location>
</feature>
<dbReference type="PROSITE" id="PS00518">
    <property type="entry name" value="ZF_RING_1"/>
    <property type="match status" value="1"/>
</dbReference>
<dbReference type="InterPro" id="IPR036855">
    <property type="entry name" value="Znf_CCCH_sf"/>
</dbReference>
<dbReference type="InterPro" id="IPR013083">
    <property type="entry name" value="Znf_RING/FYVE/PHD"/>
</dbReference>
<dbReference type="InterPro" id="IPR041367">
    <property type="entry name" value="Znf-CCCH_4"/>
</dbReference>
<evidence type="ECO:0000256" key="1">
    <source>
        <dbReference type="ARBA" id="ARBA00000900"/>
    </source>
</evidence>
<protein>
    <recommendedName>
        <fullName evidence="2">RING-type E3 ubiquitin transferase</fullName>
        <ecNumber evidence="2">2.3.2.27</ecNumber>
    </recommendedName>
</protein>
<evidence type="ECO:0000256" key="7">
    <source>
        <dbReference type="ARBA" id="ARBA00022786"/>
    </source>
</evidence>
<gene>
    <name evidence="13" type="ORF">BJG266_LOCUS22942</name>
    <name evidence="14" type="ORF">QVE165_LOCUS30030</name>
</gene>
<comment type="caution">
    <text evidence="14">The sequence shown here is derived from an EMBL/GenBank/DDBJ whole genome shotgun (WGS) entry which is preliminary data.</text>
</comment>
<comment type="catalytic activity">
    <reaction evidence="1">
        <text>S-ubiquitinyl-[E2 ubiquitin-conjugating enzyme]-L-cysteine + [acceptor protein]-L-lysine = [E2 ubiquitin-conjugating enzyme]-L-cysteine + N(6)-ubiquitinyl-[acceptor protein]-L-lysine.</text>
        <dbReference type="EC" id="2.3.2.27"/>
    </reaction>
</comment>
<feature type="compositionally biased region" description="Basic and acidic residues" evidence="10">
    <location>
        <begin position="400"/>
        <end position="409"/>
    </location>
</feature>
<feature type="zinc finger region" description="C3H1-type" evidence="9">
    <location>
        <begin position="302"/>
        <end position="331"/>
    </location>
</feature>
<evidence type="ECO:0000313" key="15">
    <source>
        <dbReference type="Proteomes" id="UP000663832"/>
    </source>
</evidence>
<dbReference type="Pfam" id="PF00097">
    <property type="entry name" value="zf-C3HC4"/>
    <property type="match status" value="1"/>
</dbReference>
<feature type="domain" description="RING-type" evidence="11">
    <location>
        <begin position="221"/>
        <end position="273"/>
    </location>
</feature>
<accession>A0A815C4G9</accession>
<dbReference type="EMBL" id="CAJNOI010000148">
    <property type="protein sequence ID" value="CAF1129975.1"/>
    <property type="molecule type" value="Genomic_DNA"/>
</dbReference>
<evidence type="ECO:0000313" key="14">
    <source>
        <dbReference type="EMBL" id="CAF1278936.1"/>
    </source>
</evidence>
<evidence type="ECO:0000259" key="12">
    <source>
        <dbReference type="PROSITE" id="PS50103"/>
    </source>
</evidence>
<evidence type="ECO:0000256" key="9">
    <source>
        <dbReference type="PROSITE-ProRule" id="PRU00723"/>
    </source>
</evidence>
<dbReference type="Gene3D" id="3.30.40.10">
    <property type="entry name" value="Zinc/RING finger domain, C3HC4 (zinc finger)"/>
    <property type="match status" value="1"/>
</dbReference>
<proteinExistence type="predicted"/>
<dbReference type="EC" id="2.3.2.27" evidence="2"/>